<proteinExistence type="inferred from homology"/>
<dbReference type="PROSITE" id="PS51194">
    <property type="entry name" value="HELICASE_CTER"/>
    <property type="match status" value="1"/>
</dbReference>
<evidence type="ECO:0000256" key="1">
    <source>
        <dbReference type="ARBA" id="ARBA00005446"/>
    </source>
</evidence>
<dbReference type="Gene3D" id="3.40.50.300">
    <property type="entry name" value="P-loop containing nucleotide triphosphate hydrolases"/>
    <property type="match status" value="2"/>
</dbReference>
<keyword evidence="8" id="KW-0413">Isomerase</keyword>
<dbReference type="GO" id="GO:0043138">
    <property type="term" value="F:3'-5' DNA helicase activity"/>
    <property type="evidence" value="ECO:0007669"/>
    <property type="project" value="UniProtKB-EC"/>
</dbReference>
<name>A0A517MSG7_9BACT</name>
<dbReference type="Proteomes" id="UP000319852">
    <property type="component" value="Chromosome"/>
</dbReference>
<comment type="catalytic activity">
    <reaction evidence="9">
        <text>Couples ATP hydrolysis with the unwinding of duplex DNA by translocating in the 3'-5' direction.</text>
        <dbReference type="EC" id="5.6.2.4"/>
    </reaction>
</comment>
<dbReference type="GO" id="GO:0006310">
    <property type="term" value="P:DNA recombination"/>
    <property type="evidence" value="ECO:0007669"/>
    <property type="project" value="InterPro"/>
</dbReference>
<reference evidence="15 16" key="1">
    <citation type="submission" date="2019-02" db="EMBL/GenBank/DDBJ databases">
        <title>Deep-cultivation of Planctomycetes and their phenomic and genomic characterization uncovers novel biology.</title>
        <authorList>
            <person name="Wiegand S."/>
            <person name="Jogler M."/>
            <person name="Boedeker C."/>
            <person name="Pinto D."/>
            <person name="Vollmers J."/>
            <person name="Rivas-Marin E."/>
            <person name="Kohn T."/>
            <person name="Peeters S.H."/>
            <person name="Heuer A."/>
            <person name="Rast P."/>
            <person name="Oberbeckmann S."/>
            <person name="Bunk B."/>
            <person name="Jeske O."/>
            <person name="Meyerdierks A."/>
            <person name="Storesund J.E."/>
            <person name="Kallscheuer N."/>
            <person name="Luecker S."/>
            <person name="Lage O.M."/>
            <person name="Pohl T."/>
            <person name="Merkel B.J."/>
            <person name="Hornburger P."/>
            <person name="Mueller R.-W."/>
            <person name="Bruemmer F."/>
            <person name="Labrenz M."/>
            <person name="Spormann A.M."/>
            <person name="Op den Camp H."/>
            <person name="Overmann J."/>
            <person name="Amann R."/>
            <person name="Jetten M.S.M."/>
            <person name="Mascher T."/>
            <person name="Medema M.H."/>
            <person name="Devos D.P."/>
            <person name="Kaster A.-K."/>
            <person name="Ovreas L."/>
            <person name="Rohde M."/>
            <person name="Galperin M.Y."/>
            <person name="Jogler C."/>
        </authorList>
    </citation>
    <scope>NUCLEOTIDE SEQUENCE [LARGE SCALE GENOMIC DNA]</scope>
    <source>
        <strain evidence="15 16">HG15A2</strain>
    </source>
</reference>
<dbReference type="OrthoDB" id="9763310at2"/>
<dbReference type="InterPro" id="IPR004589">
    <property type="entry name" value="DNA_helicase_ATP-dep_RecQ"/>
</dbReference>
<evidence type="ECO:0000256" key="6">
    <source>
        <dbReference type="ARBA" id="ARBA00022840"/>
    </source>
</evidence>
<evidence type="ECO:0000256" key="7">
    <source>
        <dbReference type="ARBA" id="ARBA00023125"/>
    </source>
</evidence>
<keyword evidence="2" id="KW-0479">Metal-binding</keyword>
<dbReference type="InterPro" id="IPR001650">
    <property type="entry name" value="Helicase_C-like"/>
</dbReference>
<dbReference type="KEGG" id="amob:HG15A2_10920"/>
<dbReference type="GO" id="GO:0030894">
    <property type="term" value="C:replisome"/>
    <property type="evidence" value="ECO:0007669"/>
    <property type="project" value="TreeGrafter"/>
</dbReference>
<comment type="similarity">
    <text evidence="1">Belongs to the helicase family. RecQ subfamily.</text>
</comment>
<dbReference type="InterPro" id="IPR011545">
    <property type="entry name" value="DEAD/DEAH_box_helicase_dom"/>
</dbReference>
<dbReference type="GO" id="GO:0003677">
    <property type="term" value="F:DNA binding"/>
    <property type="evidence" value="ECO:0007669"/>
    <property type="project" value="UniProtKB-KW"/>
</dbReference>
<dbReference type="GO" id="GO:0006281">
    <property type="term" value="P:DNA repair"/>
    <property type="evidence" value="ECO:0007669"/>
    <property type="project" value="TreeGrafter"/>
</dbReference>
<evidence type="ECO:0000259" key="13">
    <source>
        <dbReference type="PROSITE" id="PS51192"/>
    </source>
</evidence>
<gene>
    <name evidence="15" type="primary">recQ_1</name>
    <name evidence="15" type="ORF">HG15A2_10920</name>
</gene>
<dbReference type="PANTHER" id="PTHR13710">
    <property type="entry name" value="DNA HELICASE RECQ FAMILY MEMBER"/>
    <property type="match status" value="1"/>
</dbReference>
<dbReference type="Pfam" id="PF00270">
    <property type="entry name" value="DEAD"/>
    <property type="match status" value="1"/>
</dbReference>
<protein>
    <recommendedName>
        <fullName evidence="11">ATP-dependent DNA helicase RecQ</fullName>
        <ecNumber evidence="10">5.6.2.4</ecNumber>
    </recommendedName>
    <alternativeName>
        <fullName evidence="12">DNA 3'-5' helicase RecQ</fullName>
    </alternativeName>
</protein>
<keyword evidence="6" id="KW-0067">ATP-binding</keyword>
<dbReference type="CDD" id="cd17920">
    <property type="entry name" value="DEXHc_RecQ"/>
    <property type="match status" value="1"/>
</dbReference>
<evidence type="ECO:0000313" key="15">
    <source>
        <dbReference type="EMBL" id="QDS97825.1"/>
    </source>
</evidence>
<sequence length="652" mass="71701">MSATLEAAPVSNSTQLPAAAQSQLEEVFGFSEVRPGQAEVIAALLEGRSSLAIFPTGGGKSLCYQLPALLLDGLTLVVSPLIALMKDQIDFLQAKGIAAARLDSSLTREENLQVFSDLQSGKTRLLYVSPERLGNERFMAMLGRLKLALLAVDEAHCISAWGHNFRPDYLRIASLAKKLEIPRVLALTATATPEVAADIVEAFGIAQADAVKTGFYRPNLSLHAAPCEDEKRKRTLVERLKERPAEPAIVYVTLQKTAEQTAAYLTSAGLNARAYHAGMKSEKRNEIQEEFMAAEDMIVVATIAFGMGIDKANIRAVYHYNLPKGLESYMQEIGRAGRDGQPAHCELLACADDVITLENFSYGDTPTAEAVASLVDAVLDQGETIELSLYRLSREHDVRDLVIKTLLTYLELEGILQPTGAIYTEYKFKPQRSSAEILEQFDEGRAKFIADIFRQSRKASTWLTIDVAQASVNLNQPRERIVAALDYLDGRGDLILQTAGVRHGFRLLKHPDDRRELIETLNERFLQREEQDITRIRTVIDLVESAGCLTQTLLDYFGEERGPCGHCDRCLGAVAQPLPATAVTLSGSDRQVIARVAKERHDALRSPRQLTRFLCGVASPAASQAKLRSHKDFAALERVPFGEVLAAAEQQV</sequence>
<keyword evidence="4 15" id="KW-0378">Hydrolase</keyword>
<evidence type="ECO:0000259" key="14">
    <source>
        <dbReference type="PROSITE" id="PS51194"/>
    </source>
</evidence>
<evidence type="ECO:0000256" key="12">
    <source>
        <dbReference type="ARBA" id="ARBA00044550"/>
    </source>
</evidence>
<dbReference type="PANTHER" id="PTHR13710:SF105">
    <property type="entry name" value="ATP-DEPENDENT DNA HELICASE Q1"/>
    <property type="match status" value="1"/>
</dbReference>
<dbReference type="InterPro" id="IPR036388">
    <property type="entry name" value="WH-like_DNA-bd_sf"/>
</dbReference>
<accession>A0A517MSG7</accession>
<dbReference type="EC" id="5.6.2.4" evidence="10"/>
<evidence type="ECO:0000313" key="16">
    <source>
        <dbReference type="Proteomes" id="UP000319852"/>
    </source>
</evidence>
<dbReference type="SUPFAM" id="SSF52540">
    <property type="entry name" value="P-loop containing nucleoside triphosphate hydrolases"/>
    <property type="match status" value="1"/>
</dbReference>
<evidence type="ECO:0000256" key="8">
    <source>
        <dbReference type="ARBA" id="ARBA00023235"/>
    </source>
</evidence>
<dbReference type="AlphaFoldDB" id="A0A517MSG7"/>
<dbReference type="InterPro" id="IPR032284">
    <property type="entry name" value="RecQ_Zn-bd"/>
</dbReference>
<feature type="domain" description="Helicase C-terminal" evidence="14">
    <location>
        <begin position="232"/>
        <end position="393"/>
    </location>
</feature>
<keyword evidence="7" id="KW-0238">DNA-binding</keyword>
<dbReference type="RefSeq" id="WP_145058510.1">
    <property type="nucleotide sequence ID" value="NZ_CP036263.1"/>
</dbReference>
<dbReference type="Pfam" id="PF00271">
    <property type="entry name" value="Helicase_C"/>
    <property type="match status" value="1"/>
</dbReference>
<dbReference type="GO" id="GO:0016787">
    <property type="term" value="F:hydrolase activity"/>
    <property type="evidence" value="ECO:0007669"/>
    <property type="project" value="UniProtKB-KW"/>
</dbReference>
<dbReference type="GO" id="GO:0005524">
    <property type="term" value="F:ATP binding"/>
    <property type="evidence" value="ECO:0007669"/>
    <property type="project" value="UniProtKB-KW"/>
</dbReference>
<dbReference type="GO" id="GO:0043590">
    <property type="term" value="C:bacterial nucleoid"/>
    <property type="evidence" value="ECO:0007669"/>
    <property type="project" value="TreeGrafter"/>
</dbReference>
<dbReference type="GO" id="GO:0046872">
    <property type="term" value="F:metal ion binding"/>
    <property type="evidence" value="ECO:0007669"/>
    <property type="project" value="UniProtKB-KW"/>
</dbReference>
<keyword evidence="16" id="KW-1185">Reference proteome</keyword>
<dbReference type="Pfam" id="PF16124">
    <property type="entry name" value="RecQ_Zn_bind"/>
    <property type="match status" value="1"/>
</dbReference>
<dbReference type="FunFam" id="3.40.50.300:FF:001389">
    <property type="entry name" value="ATP-dependent DNA helicase RecQ"/>
    <property type="match status" value="1"/>
</dbReference>
<evidence type="ECO:0000256" key="10">
    <source>
        <dbReference type="ARBA" id="ARBA00034808"/>
    </source>
</evidence>
<organism evidence="15 16">
    <name type="scientific">Adhaeretor mobilis</name>
    <dbReference type="NCBI Taxonomy" id="1930276"/>
    <lineage>
        <taxon>Bacteria</taxon>
        <taxon>Pseudomonadati</taxon>
        <taxon>Planctomycetota</taxon>
        <taxon>Planctomycetia</taxon>
        <taxon>Pirellulales</taxon>
        <taxon>Lacipirellulaceae</taxon>
        <taxon>Adhaeretor</taxon>
    </lineage>
</organism>
<dbReference type="InterPro" id="IPR027417">
    <property type="entry name" value="P-loop_NTPase"/>
</dbReference>
<dbReference type="EMBL" id="CP036263">
    <property type="protein sequence ID" value="QDS97825.1"/>
    <property type="molecule type" value="Genomic_DNA"/>
</dbReference>
<evidence type="ECO:0000256" key="5">
    <source>
        <dbReference type="ARBA" id="ARBA00022806"/>
    </source>
</evidence>
<dbReference type="PROSITE" id="PS51192">
    <property type="entry name" value="HELICASE_ATP_BIND_1"/>
    <property type="match status" value="1"/>
</dbReference>
<evidence type="ECO:0000256" key="3">
    <source>
        <dbReference type="ARBA" id="ARBA00022741"/>
    </source>
</evidence>
<keyword evidence="5 15" id="KW-0347">Helicase</keyword>
<dbReference type="SMART" id="SM00487">
    <property type="entry name" value="DEXDc"/>
    <property type="match status" value="1"/>
</dbReference>
<dbReference type="GO" id="GO:0009378">
    <property type="term" value="F:four-way junction helicase activity"/>
    <property type="evidence" value="ECO:0007669"/>
    <property type="project" value="TreeGrafter"/>
</dbReference>
<evidence type="ECO:0000256" key="11">
    <source>
        <dbReference type="ARBA" id="ARBA00044535"/>
    </source>
</evidence>
<evidence type="ECO:0000256" key="2">
    <source>
        <dbReference type="ARBA" id="ARBA00022723"/>
    </source>
</evidence>
<keyword evidence="3" id="KW-0547">Nucleotide-binding</keyword>
<feature type="domain" description="Helicase ATP-binding" evidence="13">
    <location>
        <begin position="41"/>
        <end position="209"/>
    </location>
</feature>
<dbReference type="InterPro" id="IPR014001">
    <property type="entry name" value="Helicase_ATP-bd"/>
</dbReference>
<dbReference type="Gene3D" id="1.10.10.10">
    <property type="entry name" value="Winged helix-like DNA-binding domain superfamily/Winged helix DNA-binding domain"/>
    <property type="match status" value="1"/>
</dbReference>
<dbReference type="GO" id="GO:0005737">
    <property type="term" value="C:cytoplasm"/>
    <property type="evidence" value="ECO:0007669"/>
    <property type="project" value="TreeGrafter"/>
</dbReference>
<evidence type="ECO:0000256" key="9">
    <source>
        <dbReference type="ARBA" id="ARBA00034617"/>
    </source>
</evidence>
<dbReference type="SMART" id="SM00490">
    <property type="entry name" value="HELICc"/>
    <property type="match status" value="1"/>
</dbReference>
<evidence type="ECO:0000256" key="4">
    <source>
        <dbReference type="ARBA" id="ARBA00022801"/>
    </source>
</evidence>
<dbReference type="NCBIfam" id="TIGR00614">
    <property type="entry name" value="recQ_fam"/>
    <property type="match status" value="1"/>
</dbReference>